<proteinExistence type="predicted"/>
<organism evidence="1 2">
    <name type="scientific">Sphingobacterium thalpophilum</name>
    <dbReference type="NCBI Taxonomy" id="259"/>
    <lineage>
        <taxon>Bacteria</taxon>
        <taxon>Pseudomonadati</taxon>
        <taxon>Bacteroidota</taxon>
        <taxon>Sphingobacteriia</taxon>
        <taxon>Sphingobacteriales</taxon>
        <taxon>Sphingobacteriaceae</taxon>
        <taxon>Sphingobacterium</taxon>
    </lineage>
</organism>
<name>A0ABV4H987_9SPHI</name>
<dbReference type="InterPro" id="IPR053842">
    <property type="entry name" value="NikA-like"/>
</dbReference>
<dbReference type="Proteomes" id="UP001566204">
    <property type="component" value="Unassembled WGS sequence"/>
</dbReference>
<accession>A0ABV4H987</accession>
<dbReference type="RefSeq" id="WP_370481132.1">
    <property type="nucleotide sequence ID" value="NZ_JBEOQA010000001.1"/>
</dbReference>
<comment type="caution">
    <text evidence="1">The sequence shown here is derived from an EMBL/GenBank/DDBJ whole genome shotgun (WGS) entry which is preliminary data.</text>
</comment>
<dbReference type="EMBL" id="JBEOQB010000001">
    <property type="protein sequence ID" value="MEZ0451041.1"/>
    <property type="molecule type" value="Genomic_DNA"/>
</dbReference>
<keyword evidence="2" id="KW-1185">Reference proteome</keyword>
<dbReference type="Pfam" id="PF21983">
    <property type="entry name" value="NikA-like"/>
    <property type="match status" value="1"/>
</dbReference>
<reference evidence="1 2" key="1">
    <citation type="submission" date="2024-06" db="EMBL/GenBank/DDBJ databases">
        <title>Soil Sphingobacterium thalpophilum.</title>
        <authorList>
            <person name="Yang J."/>
            <person name="Li J."/>
        </authorList>
    </citation>
    <scope>NUCLEOTIDE SEQUENCE [LARGE SCALE GENOMIC DNA]</scope>
    <source>
        <strain evidence="1 2">22g91tb</strain>
    </source>
</reference>
<protein>
    <submittedName>
        <fullName evidence="1">Plasmid mobilization relaxosome protein MobC</fullName>
    </submittedName>
</protein>
<sequence>MKKENLNKKVEVRFSPSDFQRLKSLSKSANMSISRYIRTACFNKKVEAKFTNEERAFFRNLSMIGNNLNQIAKSINSQIKDNTIEFRLTNSLDHLDFFINKLLKDDSQDH</sequence>
<evidence type="ECO:0000313" key="1">
    <source>
        <dbReference type="EMBL" id="MEZ0451041.1"/>
    </source>
</evidence>
<evidence type="ECO:0000313" key="2">
    <source>
        <dbReference type="Proteomes" id="UP001566204"/>
    </source>
</evidence>
<gene>
    <name evidence="1" type="primary">mobC</name>
    <name evidence="1" type="ORF">ABTW24_05490</name>
</gene>